<evidence type="ECO:0000313" key="2">
    <source>
        <dbReference type="Proteomes" id="UP000316621"/>
    </source>
</evidence>
<keyword evidence="2" id="KW-1185">Reference proteome</keyword>
<dbReference type="Gramene" id="RZC78287">
    <property type="protein sequence ID" value="RZC78287"/>
    <property type="gene ID" value="C5167_002508"/>
</dbReference>
<dbReference type="EMBL" id="CM010723">
    <property type="protein sequence ID" value="RZC78287.1"/>
    <property type="molecule type" value="Genomic_DNA"/>
</dbReference>
<protein>
    <submittedName>
        <fullName evidence="1">Uncharacterized protein</fullName>
    </submittedName>
</protein>
<name>A0A4Y7KZU5_PAPSO</name>
<reference evidence="1 2" key="1">
    <citation type="journal article" date="2018" name="Science">
        <title>The opium poppy genome and morphinan production.</title>
        <authorList>
            <person name="Guo L."/>
            <person name="Winzer T."/>
            <person name="Yang X."/>
            <person name="Li Y."/>
            <person name="Ning Z."/>
            <person name="He Z."/>
            <person name="Teodor R."/>
            <person name="Lu Y."/>
            <person name="Bowser T.A."/>
            <person name="Graham I.A."/>
            <person name="Ye K."/>
        </authorList>
    </citation>
    <scope>NUCLEOTIDE SEQUENCE [LARGE SCALE GENOMIC DNA]</scope>
    <source>
        <strain evidence="2">cv. HN1</strain>
        <tissue evidence="1">Leaves</tissue>
    </source>
</reference>
<accession>A0A4Y7KZU5</accession>
<gene>
    <name evidence="1" type="ORF">C5167_002508</name>
</gene>
<proteinExistence type="predicted"/>
<organism evidence="1 2">
    <name type="scientific">Papaver somniferum</name>
    <name type="common">Opium poppy</name>
    <dbReference type="NCBI Taxonomy" id="3469"/>
    <lineage>
        <taxon>Eukaryota</taxon>
        <taxon>Viridiplantae</taxon>
        <taxon>Streptophyta</taxon>
        <taxon>Embryophyta</taxon>
        <taxon>Tracheophyta</taxon>
        <taxon>Spermatophyta</taxon>
        <taxon>Magnoliopsida</taxon>
        <taxon>Ranunculales</taxon>
        <taxon>Papaveraceae</taxon>
        <taxon>Papaveroideae</taxon>
        <taxon>Papaver</taxon>
    </lineage>
</organism>
<sequence>MASSSSSSKIHLFKKSAIKAGTPENYYLDPSDNLMKITSVWRVFEHEDVLELSVDCLSIGDLVLLGPQPEKNEIQIVVDLENMERAARFYQRME</sequence>
<evidence type="ECO:0000313" key="1">
    <source>
        <dbReference type="EMBL" id="RZC78287.1"/>
    </source>
</evidence>
<dbReference type="AlphaFoldDB" id="A0A4Y7KZU5"/>
<dbReference type="Proteomes" id="UP000316621">
    <property type="component" value="Chromosome 9"/>
</dbReference>